<name>A0A9W6WIB8_CANBO</name>
<proteinExistence type="predicted"/>
<dbReference type="EMBL" id="BSXN01001896">
    <property type="protein sequence ID" value="GME74912.1"/>
    <property type="molecule type" value="Genomic_DNA"/>
</dbReference>
<evidence type="ECO:0000313" key="2">
    <source>
        <dbReference type="Proteomes" id="UP001165120"/>
    </source>
</evidence>
<reference evidence="1" key="1">
    <citation type="submission" date="2023-04" db="EMBL/GenBank/DDBJ databases">
        <title>Candida boidinii NBRC 10035.</title>
        <authorList>
            <person name="Ichikawa N."/>
            <person name="Sato H."/>
            <person name="Tonouchi N."/>
        </authorList>
    </citation>
    <scope>NUCLEOTIDE SEQUENCE</scope>
    <source>
        <strain evidence="1">NBRC 10035</strain>
    </source>
</reference>
<accession>A0A9W6WIB8</accession>
<dbReference type="AlphaFoldDB" id="A0A9W6WIB8"/>
<evidence type="ECO:0000313" key="1">
    <source>
        <dbReference type="EMBL" id="GME74912.1"/>
    </source>
</evidence>
<protein>
    <submittedName>
        <fullName evidence="1">Unnamed protein product</fullName>
    </submittedName>
</protein>
<sequence>MTEFLYAYEHDCVLSYLGSPSSYMSFLFQLPNTNLVGIGASYALGSFEIGDGKIYYNDSEDFTKITKFGVSAFKIITYLEPETKLVRVDFFKLKSKDLVNATAPTDLSDSVANTGLENNTRDVATTTPNTKEEEYLEAWQDLVDIDGPLKPDFTIEQLLQTYCGALAMSNDAPTFVFKGKIPDNIKTEVETSIGVLIFKETSSTYL</sequence>
<organism evidence="1 2">
    <name type="scientific">Candida boidinii</name>
    <name type="common">Yeast</name>
    <dbReference type="NCBI Taxonomy" id="5477"/>
    <lineage>
        <taxon>Eukaryota</taxon>
        <taxon>Fungi</taxon>
        <taxon>Dikarya</taxon>
        <taxon>Ascomycota</taxon>
        <taxon>Saccharomycotina</taxon>
        <taxon>Pichiomycetes</taxon>
        <taxon>Pichiales</taxon>
        <taxon>Pichiaceae</taxon>
        <taxon>Ogataea</taxon>
        <taxon>Ogataea/Candida clade</taxon>
    </lineage>
</organism>
<comment type="caution">
    <text evidence="1">The sequence shown here is derived from an EMBL/GenBank/DDBJ whole genome shotgun (WGS) entry which is preliminary data.</text>
</comment>
<keyword evidence="2" id="KW-1185">Reference proteome</keyword>
<dbReference type="Proteomes" id="UP001165120">
    <property type="component" value="Unassembled WGS sequence"/>
</dbReference>
<gene>
    <name evidence="1" type="ORF">Cboi02_000457500</name>
</gene>